<gene>
    <name evidence="1" type="ORF">B4147_2314</name>
</gene>
<comment type="caution">
    <text evidence="1">The sequence shown here is derived from an EMBL/GenBank/DDBJ whole genome shotgun (WGS) entry which is preliminary data.</text>
</comment>
<dbReference type="Gene3D" id="1.20.120.1630">
    <property type="match status" value="1"/>
</dbReference>
<dbReference type="Proteomes" id="UP000035350">
    <property type="component" value="Unassembled WGS sequence"/>
</dbReference>
<organism evidence="1 2">
    <name type="scientific">Bacillus wiedmannii</name>
    <dbReference type="NCBI Taxonomy" id="1890302"/>
    <lineage>
        <taxon>Bacteria</taxon>
        <taxon>Bacillati</taxon>
        <taxon>Bacillota</taxon>
        <taxon>Bacilli</taxon>
        <taxon>Bacillales</taxon>
        <taxon>Bacillaceae</taxon>
        <taxon>Bacillus</taxon>
        <taxon>Bacillus cereus group</taxon>
    </lineage>
</organism>
<dbReference type="AlphaFoldDB" id="A0A0G8BZW9"/>
<reference evidence="2" key="2">
    <citation type="submission" date="2015-04" db="EMBL/GenBank/DDBJ databases">
        <title>Draft Genome Sequences of Eight Spore-Forming Food Isolates of Bacillus cereus Genome sequencing.</title>
        <authorList>
            <person name="Krawcyk A.O."/>
            <person name="de Jong A."/>
            <person name="Eijlander R.T."/>
            <person name="Berendsen E.M."/>
            <person name="Holsappel S."/>
            <person name="Wells-Bennik M."/>
            <person name="Kuipers O.P."/>
        </authorList>
    </citation>
    <scope>NUCLEOTIDE SEQUENCE [LARGE SCALE GENOMIC DNA]</scope>
    <source>
        <strain evidence="2">B4147</strain>
    </source>
</reference>
<accession>A0A0G8BZW9</accession>
<dbReference type="EMBL" id="LCYN01000031">
    <property type="protein sequence ID" value="KKZ93078.1"/>
    <property type="molecule type" value="Genomic_DNA"/>
</dbReference>
<proteinExistence type="predicted"/>
<sequence>MLIPIGLFFVFVFDYIPQSDDYLQNKYGEQFTVYKQKTKKLIPFIW</sequence>
<evidence type="ECO:0008006" key="3">
    <source>
        <dbReference type="Google" id="ProtNLM"/>
    </source>
</evidence>
<dbReference type="PATRIC" id="fig|1396.433.peg.5042"/>
<reference evidence="1 2" key="1">
    <citation type="journal article" date="2015" name="Genome Announc.">
        <title>Next-Generation Whole-Genome Sequencing of Eight Strains of Bacillus cereus, Isolated from Food.</title>
        <authorList>
            <person name="Krawczyk A.O."/>
            <person name="de Jong A."/>
            <person name="Eijlander R.T."/>
            <person name="Berendsen E.M."/>
            <person name="Holsappel S."/>
            <person name="Wells-Bennik M.H."/>
            <person name="Kuipers O.P."/>
        </authorList>
    </citation>
    <scope>NUCLEOTIDE SEQUENCE [LARGE SCALE GENOMIC DNA]</scope>
    <source>
        <strain evidence="1 2">B4147</strain>
    </source>
</reference>
<name>A0A0G8BZW9_9BACI</name>
<evidence type="ECO:0000313" key="2">
    <source>
        <dbReference type="Proteomes" id="UP000035350"/>
    </source>
</evidence>
<protein>
    <recommendedName>
        <fullName evidence="3">Isoprenylcysteine carboxyl methyltransferase</fullName>
    </recommendedName>
</protein>
<evidence type="ECO:0000313" key="1">
    <source>
        <dbReference type="EMBL" id="KKZ93078.1"/>
    </source>
</evidence>